<dbReference type="InterPro" id="IPR006616">
    <property type="entry name" value="DM9_repeat"/>
</dbReference>
<reference evidence="13" key="2">
    <citation type="submission" date="2018-11" db="EMBL/GenBank/DDBJ databases">
        <title>Trombidioid mite genomics.</title>
        <authorList>
            <person name="Dong X."/>
        </authorList>
    </citation>
    <scope>NUCLEOTIDE SEQUENCE</scope>
    <source>
        <strain evidence="13">UoL-WK</strain>
    </source>
</reference>
<evidence type="ECO:0000313" key="14">
    <source>
        <dbReference type="Proteomes" id="UP000285301"/>
    </source>
</evidence>
<comment type="cofactor">
    <cofactor evidence="8 9">
        <name>Zn(2+)</name>
        <dbReference type="ChEBI" id="CHEBI:29105"/>
    </cofactor>
    <text evidence="8 9">Binds 1 zinc ion per subunit.</text>
</comment>
<dbReference type="SMART" id="SM00696">
    <property type="entry name" value="DM9"/>
    <property type="match status" value="1"/>
</dbReference>
<dbReference type="PROSITE" id="PS51864">
    <property type="entry name" value="ASTACIN"/>
    <property type="match status" value="1"/>
</dbReference>
<comment type="caution">
    <text evidence="8">Lacks conserved residue(s) required for the propagation of feature annotation.</text>
</comment>
<dbReference type="GO" id="GO:0006508">
    <property type="term" value="P:proteolysis"/>
    <property type="evidence" value="ECO:0007669"/>
    <property type="project" value="UniProtKB-KW"/>
</dbReference>
<comment type="function">
    <text evidence="7">Zinc metalloprotease. Provoques deadhesion of endothelial cells from cell cultures, and also degradation of fibronectin, fibrinogen and gelatin in vitro. Its role in the venom is not fully understood but it might act as a spreading factor that facilitates diffusion of other venom toxins. Alternatively, it might be involved in the proteolytic processing of other venom toxins or it might play a role in extra-oral digestion of prey.</text>
</comment>
<evidence type="ECO:0000256" key="4">
    <source>
        <dbReference type="ARBA" id="ARBA00022801"/>
    </source>
</evidence>
<dbReference type="PANTHER" id="PTHR10127">
    <property type="entry name" value="DISCOIDIN, CUB, EGF, LAMININ , AND ZINC METALLOPROTEASE DOMAIN CONTAINING"/>
    <property type="match status" value="1"/>
</dbReference>
<feature type="binding site" evidence="8">
    <location>
        <position position="90"/>
    </location>
    <ligand>
        <name>Zn(2+)</name>
        <dbReference type="ChEBI" id="CHEBI:29105"/>
        <note>catalytic</note>
    </ligand>
</feature>
<accession>A0A3S3RKE1</accession>
<dbReference type="AlphaFoldDB" id="A0A3S3RKE1"/>
<evidence type="ECO:0000256" key="3">
    <source>
        <dbReference type="ARBA" id="ARBA00022723"/>
    </source>
</evidence>
<feature type="binding site" evidence="8">
    <location>
        <position position="96"/>
    </location>
    <ligand>
        <name>Zn(2+)</name>
        <dbReference type="ChEBI" id="CHEBI:29105"/>
        <note>catalytic</note>
    </ligand>
</feature>
<dbReference type="STRING" id="1965070.A0A3S3RKE1"/>
<keyword evidence="4 8" id="KW-0378">Hydrolase</keyword>
<comment type="subunit">
    <text evidence="1">Monomer.</text>
</comment>
<gene>
    <name evidence="13" type="ORF">B4U79_03409</name>
    <name evidence="11" type="ORF">B4U79_03666</name>
    <name evidence="12" type="ORF">B4U79_11035</name>
</gene>
<dbReference type="EC" id="3.4.24.-" evidence="9"/>
<dbReference type="PRINTS" id="PR00480">
    <property type="entry name" value="ASTACIN"/>
</dbReference>
<evidence type="ECO:0000256" key="8">
    <source>
        <dbReference type="PROSITE-ProRule" id="PRU01211"/>
    </source>
</evidence>
<dbReference type="Pfam" id="PF11901">
    <property type="entry name" value="DM9"/>
    <property type="match status" value="1"/>
</dbReference>
<reference evidence="13 14" key="1">
    <citation type="journal article" date="2018" name="Gigascience">
        <title>Genomes of trombidid mites reveal novel predicted allergens and laterally-transferred genes associated with secondary metabolism.</title>
        <authorList>
            <person name="Dong X."/>
            <person name="Chaisiri K."/>
            <person name="Xia D."/>
            <person name="Armstrong S.D."/>
            <person name="Fang Y."/>
            <person name="Donnelly M.J."/>
            <person name="Kadowaki T."/>
            <person name="McGarry J.W."/>
            <person name="Darby A.C."/>
            <person name="Makepeace B.L."/>
        </authorList>
    </citation>
    <scope>NUCLEOTIDE SEQUENCE [LARGE SCALE GENOMIC DNA]</scope>
    <source>
        <strain evidence="13">UoL-WK</strain>
    </source>
</reference>
<feature type="non-terminal residue" evidence="13">
    <location>
        <position position="331"/>
    </location>
</feature>
<protein>
    <recommendedName>
        <fullName evidence="9">Metalloendopeptidase</fullName>
        <ecNumber evidence="9">3.4.24.-</ecNumber>
    </recommendedName>
</protein>
<organism evidence="13 14">
    <name type="scientific">Dinothrombium tinctorium</name>
    <dbReference type="NCBI Taxonomy" id="1965070"/>
    <lineage>
        <taxon>Eukaryota</taxon>
        <taxon>Metazoa</taxon>
        <taxon>Ecdysozoa</taxon>
        <taxon>Arthropoda</taxon>
        <taxon>Chelicerata</taxon>
        <taxon>Arachnida</taxon>
        <taxon>Acari</taxon>
        <taxon>Acariformes</taxon>
        <taxon>Trombidiformes</taxon>
        <taxon>Prostigmata</taxon>
        <taxon>Anystina</taxon>
        <taxon>Parasitengona</taxon>
        <taxon>Trombidioidea</taxon>
        <taxon>Trombidiidae</taxon>
        <taxon>Dinothrombium</taxon>
    </lineage>
</organism>
<keyword evidence="2 8" id="KW-0645">Protease</keyword>
<dbReference type="EMBL" id="NCKU01010124">
    <property type="protein sequence ID" value="RWS00956.1"/>
    <property type="molecule type" value="Genomic_DNA"/>
</dbReference>
<dbReference type="OrthoDB" id="1925699at2759"/>
<evidence type="ECO:0000256" key="7">
    <source>
        <dbReference type="ARBA" id="ARBA00025529"/>
    </source>
</evidence>
<dbReference type="SMART" id="SM00235">
    <property type="entry name" value="ZnMc"/>
    <property type="match status" value="1"/>
</dbReference>
<evidence type="ECO:0000256" key="2">
    <source>
        <dbReference type="ARBA" id="ARBA00022670"/>
    </source>
</evidence>
<dbReference type="Proteomes" id="UP000285301">
    <property type="component" value="Unassembled WGS sequence"/>
</dbReference>
<evidence type="ECO:0000259" key="10">
    <source>
        <dbReference type="PROSITE" id="PS51864"/>
    </source>
</evidence>
<name>A0A3S3RKE1_9ACAR</name>
<evidence type="ECO:0000313" key="12">
    <source>
        <dbReference type="EMBL" id="RWS00947.1"/>
    </source>
</evidence>
<evidence type="ECO:0000313" key="13">
    <source>
        <dbReference type="EMBL" id="RWS00956.1"/>
    </source>
</evidence>
<dbReference type="InterPro" id="IPR024079">
    <property type="entry name" value="MetalloPept_cat_dom_sf"/>
</dbReference>
<evidence type="ECO:0000256" key="5">
    <source>
        <dbReference type="ARBA" id="ARBA00022833"/>
    </source>
</evidence>
<dbReference type="EMBL" id="NCKU01010667">
    <property type="protein sequence ID" value="RWS00719.1"/>
    <property type="molecule type" value="Genomic_DNA"/>
</dbReference>
<keyword evidence="5 8" id="KW-0862">Zinc</keyword>
<feature type="non-terminal residue" evidence="13">
    <location>
        <position position="1"/>
    </location>
</feature>
<dbReference type="SUPFAM" id="SSF55486">
    <property type="entry name" value="Metalloproteases ('zincins'), catalytic domain"/>
    <property type="match status" value="1"/>
</dbReference>
<proteinExistence type="predicted"/>
<sequence length="331" mass="37330">VWERLWIGGKVPYVLDKSLTKNHLKEFFKAIGEYHSRTCIRFVPRSSENVFVTIKYKRHVCGLAYGTTVEIGDACGGGPKSPLLIHELGHILGYAHEQNRPDRDQWISGNGDAGIGPVMSGFETFGIMYDYVSIMHYEGQCRSWKILKPGVTKCGGGNHLSVLDVDKFNAAYKCKGCHGYRWKNIKLLGRDDEVVNAGYDFDRTNFVPCRAFYYGDIIPGKGVLNAKVCYVAHGGKEHKIHSDFEVLTRNGADLRWDITPDLPAGSIAGGRTNERETYWVGRCFVSATVNGQKKWSLAIGKIYDSKRRNLIISLRGREMPCETEIEYLRCF</sequence>
<feature type="domain" description="Peptidase M12A" evidence="10">
    <location>
        <begin position="1"/>
        <end position="175"/>
    </location>
</feature>
<dbReference type="Gene3D" id="3.40.390.10">
    <property type="entry name" value="Collagenase (Catalytic Domain)"/>
    <property type="match status" value="1"/>
</dbReference>
<comment type="caution">
    <text evidence="13">The sequence shown here is derived from an EMBL/GenBank/DDBJ whole genome shotgun (WGS) entry which is preliminary data.</text>
</comment>
<evidence type="ECO:0000313" key="11">
    <source>
        <dbReference type="EMBL" id="RWS00719.1"/>
    </source>
</evidence>
<evidence type="ECO:0000256" key="6">
    <source>
        <dbReference type="ARBA" id="ARBA00023049"/>
    </source>
</evidence>
<feature type="binding site" evidence="8">
    <location>
        <position position="86"/>
    </location>
    <ligand>
        <name>Zn(2+)</name>
        <dbReference type="ChEBI" id="CHEBI:29105"/>
        <note>catalytic</note>
    </ligand>
</feature>
<evidence type="ECO:0000256" key="1">
    <source>
        <dbReference type="ARBA" id="ARBA00011245"/>
    </source>
</evidence>
<dbReference type="EMBL" id="NCKU01010141">
    <property type="protein sequence ID" value="RWS00947.1"/>
    <property type="molecule type" value="Genomic_DNA"/>
</dbReference>
<evidence type="ECO:0000256" key="9">
    <source>
        <dbReference type="RuleBase" id="RU361183"/>
    </source>
</evidence>
<dbReference type="GO" id="GO:0008270">
    <property type="term" value="F:zinc ion binding"/>
    <property type="evidence" value="ECO:0007669"/>
    <property type="project" value="UniProtKB-UniRule"/>
</dbReference>
<dbReference type="PANTHER" id="PTHR10127:SF780">
    <property type="entry name" value="METALLOENDOPEPTIDASE"/>
    <property type="match status" value="1"/>
</dbReference>
<feature type="active site" evidence="8">
    <location>
        <position position="87"/>
    </location>
</feature>
<dbReference type="Pfam" id="PF01400">
    <property type="entry name" value="Astacin"/>
    <property type="match status" value="1"/>
</dbReference>
<keyword evidence="6 8" id="KW-0482">Metalloprotease</keyword>
<dbReference type="InterPro" id="IPR006026">
    <property type="entry name" value="Peptidase_Metallo"/>
</dbReference>
<dbReference type="InterPro" id="IPR001506">
    <property type="entry name" value="Peptidase_M12A"/>
</dbReference>
<keyword evidence="14" id="KW-1185">Reference proteome</keyword>
<keyword evidence="3 8" id="KW-0479">Metal-binding</keyword>
<dbReference type="GO" id="GO:0004222">
    <property type="term" value="F:metalloendopeptidase activity"/>
    <property type="evidence" value="ECO:0007669"/>
    <property type="project" value="UniProtKB-UniRule"/>
</dbReference>